<dbReference type="Proteomes" id="UP000550707">
    <property type="component" value="Unassembled WGS sequence"/>
</dbReference>
<comment type="caution">
    <text evidence="2">The sequence shown here is derived from an EMBL/GenBank/DDBJ whole genome shotgun (WGS) entry which is preliminary data.</text>
</comment>
<dbReference type="AlphaFoldDB" id="A0A7J8DCC7"/>
<sequence>MSLSPGAVRGHQVHLVRGFSGMAVRRNHDPGSFMRERKVEECICPASIVYLIGQYSPHLAPLVYPAHDNCPGSHAPFHPRPKVEGIQESLEHRPRERTKSPSNLRRYRRCGPWNYFLSSFSNSSDTDLPAQS</sequence>
<dbReference type="InParanoid" id="A0A7J8DCC7"/>
<feature type="region of interest" description="Disordered" evidence="1">
    <location>
        <begin position="73"/>
        <end position="107"/>
    </location>
</feature>
<name>A0A7J8DCC7_MOLMO</name>
<accession>A0A7J8DCC7</accession>
<dbReference type="EMBL" id="JACASF010000018">
    <property type="protein sequence ID" value="KAF6420649.1"/>
    <property type="molecule type" value="Genomic_DNA"/>
</dbReference>
<organism evidence="2 3">
    <name type="scientific">Molossus molossus</name>
    <name type="common">Pallas' mastiff bat</name>
    <name type="synonym">Vespertilio molossus</name>
    <dbReference type="NCBI Taxonomy" id="27622"/>
    <lineage>
        <taxon>Eukaryota</taxon>
        <taxon>Metazoa</taxon>
        <taxon>Chordata</taxon>
        <taxon>Craniata</taxon>
        <taxon>Vertebrata</taxon>
        <taxon>Euteleostomi</taxon>
        <taxon>Mammalia</taxon>
        <taxon>Eutheria</taxon>
        <taxon>Laurasiatheria</taxon>
        <taxon>Chiroptera</taxon>
        <taxon>Yangochiroptera</taxon>
        <taxon>Molossidae</taxon>
        <taxon>Molossus</taxon>
    </lineage>
</organism>
<proteinExistence type="predicted"/>
<evidence type="ECO:0000313" key="2">
    <source>
        <dbReference type="EMBL" id="KAF6420649.1"/>
    </source>
</evidence>
<keyword evidence="3" id="KW-1185">Reference proteome</keyword>
<feature type="compositionally biased region" description="Basic and acidic residues" evidence="1">
    <location>
        <begin position="81"/>
        <end position="99"/>
    </location>
</feature>
<evidence type="ECO:0000313" key="3">
    <source>
        <dbReference type="Proteomes" id="UP000550707"/>
    </source>
</evidence>
<reference evidence="2 3" key="1">
    <citation type="journal article" date="2020" name="Nature">
        <title>Six reference-quality genomes reveal evolution of bat adaptations.</title>
        <authorList>
            <person name="Jebb D."/>
            <person name="Huang Z."/>
            <person name="Pippel M."/>
            <person name="Hughes G.M."/>
            <person name="Lavrichenko K."/>
            <person name="Devanna P."/>
            <person name="Winkler S."/>
            <person name="Jermiin L.S."/>
            <person name="Skirmuntt E.C."/>
            <person name="Katzourakis A."/>
            <person name="Burkitt-Gray L."/>
            <person name="Ray D.A."/>
            <person name="Sullivan K.A.M."/>
            <person name="Roscito J.G."/>
            <person name="Kirilenko B.M."/>
            <person name="Davalos L.M."/>
            <person name="Corthals A.P."/>
            <person name="Power M.L."/>
            <person name="Jones G."/>
            <person name="Ransome R.D."/>
            <person name="Dechmann D.K.N."/>
            <person name="Locatelli A.G."/>
            <person name="Puechmaille S.J."/>
            <person name="Fedrigo O."/>
            <person name="Jarvis E.D."/>
            <person name="Hiller M."/>
            <person name="Vernes S.C."/>
            <person name="Myers E.W."/>
            <person name="Teeling E.C."/>
        </authorList>
    </citation>
    <scope>NUCLEOTIDE SEQUENCE [LARGE SCALE GENOMIC DNA]</scope>
    <source>
        <strain evidence="2">MMolMol1</strain>
        <tissue evidence="2">Muscle</tissue>
    </source>
</reference>
<gene>
    <name evidence="2" type="ORF">HJG59_009376</name>
</gene>
<evidence type="ECO:0000256" key="1">
    <source>
        <dbReference type="SAM" id="MobiDB-lite"/>
    </source>
</evidence>
<protein>
    <submittedName>
        <fullName evidence="2">Uncharacterized protein</fullName>
    </submittedName>
</protein>